<reference evidence="1 2" key="1">
    <citation type="submission" date="2023-10" db="EMBL/GenBank/DDBJ databases">
        <title>Draft genome sequence of Xylaria bambusicola isolate GMP-LS, the root and basal stem rot pathogen of sugarcane in Indonesia.</title>
        <authorList>
            <person name="Selvaraj P."/>
            <person name="Muralishankar V."/>
            <person name="Muruganantham S."/>
            <person name="Sp S."/>
            <person name="Haryani S."/>
            <person name="Lau K.J.X."/>
            <person name="Naqvi N.I."/>
        </authorList>
    </citation>
    <scope>NUCLEOTIDE SEQUENCE [LARGE SCALE GENOMIC DNA]</scope>
    <source>
        <strain evidence="1">GMP-LS</strain>
    </source>
</reference>
<dbReference type="Proteomes" id="UP001305414">
    <property type="component" value="Unassembled WGS sequence"/>
</dbReference>
<evidence type="ECO:0000313" key="2">
    <source>
        <dbReference type="Proteomes" id="UP001305414"/>
    </source>
</evidence>
<name>A0AAN7UWJ7_9PEZI</name>
<sequence length="71" mass="7379">MLVIWTPAPVGFIAICGVKEDGVDTFDDEGEKSEAGEEAVVGDIASLVGHGLVAVLELDLRRVADAISIAQ</sequence>
<keyword evidence="2" id="KW-1185">Reference proteome</keyword>
<evidence type="ECO:0000313" key="1">
    <source>
        <dbReference type="EMBL" id="KAK5633551.1"/>
    </source>
</evidence>
<gene>
    <name evidence="1" type="ORF">RRF57_009265</name>
</gene>
<dbReference type="AlphaFoldDB" id="A0AAN7UWJ7"/>
<proteinExistence type="predicted"/>
<protein>
    <submittedName>
        <fullName evidence="1">Uncharacterized protein</fullName>
    </submittedName>
</protein>
<comment type="caution">
    <text evidence="1">The sequence shown here is derived from an EMBL/GenBank/DDBJ whole genome shotgun (WGS) entry which is preliminary data.</text>
</comment>
<dbReference type="EMBL" id="JAWHQM010000033">
    <property type="protein sequence ID" value="KAK5633551.1"/>
    <property type="molecule type" value="Genomic_DNA"/>
</dbReference>
<accession>A0AAN7UWJ7</accession>
<organism evidence="1 2">
    <name type="scientific">Xylaria bambusicola</name>
    <dbReference type="NCBI Taxonomy" id="326684"/>
    <lineage>
        <taxon>Eukaryota</taxon>
        <taxon>Fungi</taxon>
        <taxon>Dikarya</taxon>
        <taxon>Ascomycota</taxon>
        <taxon>Pezizomycotina</taxon>
        <taxon>Sordariomycetes</taxon>
        <taxon>Xylariomycetidae</taxon>
        <taxon>Xylariales</taxon>
        <taxon>Xylariaceae</taxon>
        <taxon>Xylaria</taxon>
    </lineage>
</organism>